<evidence type="ECO:0000313" key="1">
    <source>
        <dbReference type="EMBL" id="KAJ8686180.1"/>
    </source>
</evidence>
<accession>A0ACC2PS02</accession>
<proteinExistence type="predicted"/>
<dbReference type="Proteomes" id="UP001239111">
    <property type="component" value="Chromosome 1"/>
</dbReference>
<organism evidence="1 2">
    <name type="scientific">Eretmocerus hayati</name>
    <dbReference type="NCBI Taxonomy" id="131215"/>
    <lineage>
        <taxon>Eukaryota</taxon>
        <taxon>Metazoa</taxon>
        <taxon>Ecdysozoa</taxon>
        <taxon>Arthropoda</taxon>
        <taxon>Hexapoda</taxon>
        <taxon>Insecta</taxon>
        <taxon>Pterygota</taxon>
        <taxon>Neoptera</taxon>
        <taxon>Endopterygota</taxon>
        <taxon>Hymenoptera</taxon>
        <taxon>Apocrita</taxon>
        <taxon>Proctotrupomorpha</taxon>
        <taxon>Chalcidoidea</taxon>
        <taxon>Aphelinidae</taxon>
        <taxon>Aphelininae</taxon>
        <taxon>Eretmocerus</taxon>
    </lineage>
</organism>
<evidence type="ECO:0000313" key="2">
    <source>
        <dbReference type="Proteomes" id="UP001239111"/>
    </source>
</evidence>
<name>A0ACC2PS02_9HYME</name>
<reference evidence="1" key="1">
    <citation type="submission" date="2023-04" db="EMBL/GenBank/DDBJ databases">
        <title>A chromosome-level genome assembly of the parasitoid wasp Eretmocerus hayati.</title>
        <authorList>
            <person name="Zhong Y."/>
            <person name="Liu S."/>
            <person name="Liu Y."/>
        </authorList>
    </citation>
    <scope>NUCLEOTIDE SEQUENCE</scope>
    <source>
        <strain evidence="1">ZJU_SS_LIU_2023</strain>
    </source>
</reference>
<dbReference type="EMBL" id="CM056741">
    <property type="protein sequence ID" value="KAJ8686180.1"/>
    <property type="molecule type" value="Genomic_DNA"/>
</dbReference>
<sequence length="356" mass="40791">MTTPAELAAMQTELKMRHQALEEQEKIIYQQRQQLKLDRVNHLQEVAIKYADLAAAAVKAAASAANAPTEDWSAWPERLGQFFIVNNVQEERKVALFITLLDNETYILLRGLCLADESSTKTLEKLTGRIQRQLKPKLNPMAERYKFKQYRPGDAKEVNNNKAVGRERLNVRKSGRPGNGVGDGEQGCDGNGPRVKQRAEFRRQWSTSTQLTAIRCIAADNFGQSRRSVEVFIECAVLLKIQPQVKLGRGEHSFKKQEEKQMSNYDKKSDNHKFLSEDLNDFEQSIETLYAISGFRVEEDSIIRGVKVEGEILNFEMNMNSPIPLHSKEFRNTRGFLKNLKMKRRIDVSEHMMENC</sequence>
<comment type="caution">
    <text evidence="1">The sequence shown here is derived from an EMBL/GenBank/DDBJ whole genome shotgun (WGS) entry which is preliminary data.</text>
</comment>
<protein>
    <submittedName>
        <fullName evidence="1">Uncharacterized protein</fullName>
    </submittedName>
</protein>
<gene>
    <name evidence="1" type="ORF">QAD02_021974</name>
</gene>
<keyword evidence="2" id="KW-1185">Reference proteome</keyword>